<accession>A0A9X0YY85</accession>
<sequence>MFRMFLILVLSLFIVIGCSTKYTEKETGNIEEANQFKTPPQLTLTVEEDSFTVAQGGYSWSYENIDGTTVFVEADSMPPGEIVSDKNPIEVDEDTEITLDFEMEPTDYKVKIWDANHNVLAVYDKINLSEYKGNVIYEVFANWEQGSSSYAFLLYIK</sequence>
<keyword evidence="2" id="KW-1185">Reference proteome</keyword>
<reference evidence="1" key="1">
    <citation type="submission" date="2021-03" db="EMBL/GenBank/DDBJ databases">
        <title>Genomic Encyclopedia of Type Strains, Phase IV (KMG-IV): sequencing the most valuable type-strain genomes for metagenomic binning, comparative biology and taxonomic classification.</title>
        <authorList>
            <person name="Goeker M."/>
        </authorList>
    </citation>
    <scope>NUCLEOTIDE SEQUENCE</scope>
    <source>
        <strain evidence="1">DSM 107338</strain>
    </source>
</reference>
<protein>
    <submittedName>
        <fullName evidence="1">Uncharacterized protein</fullName>
    </submittedName>
</protein>
<organism evidence="1 2">
    <name type="scientific">Oceanobacillus polygoni</name>
    <dbReference type="NCBI Taxonomy" id="1235259"/>
    <lineage>
        <taxon>Bacteria</taxon>
        <taxon>Bacillati</taxon>
        <taxon>Bacillota</taxon>
        <taxon>Bacilli</taxon>
        <taxon>Bacillales</taxon>
        <taxon>Bacillaceae</taxon>
        <taxon>Oceanobacillus</taxon>
    </lineage>
</organism>
<evidence type="ECO:0000313" key="1">
    <source>
        <dbReference type="EMBL" id="MBP2079941.1"/>
    </source>
</evidence>
<evidence type="ECO:0000313" key="2">
    <source>
        <dbReference type="Proteomes" id="UP001138793"/>
    </source>
</evidence>
<dbReference type="OrthoDB" id="1797983at2"/>
<dbReference type="Proteomes" id="UP001138793">
    <property type="component" value="Unassembled WGS sequence"/>
</dbReference>
<dbReference type="AlphaFoldDB" id="A0A9X0YY85"/>
<comment type="caution">
    <text evidence="1">The sequence shown here is derived from an EMBL/GenBank/DDBJ whole genome shotgun (WGS) entry which is preliminary data.</text>
</comment>
<gene>
    <name evidence="1" type="ORF">J2Z64_004248</name>
</gene>
<name>A0A9X0YY85_9BACI</name>
<dbReference type="EMBL" id="JAGGMB010000023">
    <property type="protein sequence ID" value="MBP2079941.1"/>
    <property type="molecule type" value="Genomic_DNA"/>
</dbReference>
<dbReference type="RefSeq" id="WP_149473520.1">
    <property type="nucleotide sequence ID" value="NZ_JAGGMB010000023.1"/>
</dbReference>
<dbReference type="PROSITE" id="PS51257">
    <property type="entry name" value="PROKAR_LIPOPROTEIN"/>
    <property type="match status" value="1"/>
</dbReference>
<proteinExistence type="predicted"/>